<dbReference type="PROSITE" id="PS00409">
    <property type="entry name" value="PROKAR_NTER_METHYL"/>
    <property type="match status" value="1"/>
</dbReference>
<protein>
    <submittedName>
        <fullName evidence="2">Pilus assembly protein</fullName>
    </submittedName>
</protein>
<organism evidence="2 3">
    <name type="scientific">Pseudomonas fragi</name>
    <dbReference type="NCBI Taxonomy" id="296"/>
    <lineage>
        <taxon>Bacteria</taxon>
        <taxon>Pseudomonadati</taxon>
        <taxon>Pseudomonadota</taxon>
        <taxon>Gammaproteobacteria</taxon>
        <taxon>Pseudomonadales</taxon>
        <taxon>Pseudomonadaceae</taxon>
        <taxon>Pseudomonas</taxon>
    </lineage>
</organism>
<accession>A0A266LPQ7</accession>
<feature type="transmembrane region" description="Helical" evidence="1">
    <location>
        <begin position="6"/>
        <end position="31"/>
    </location>
</feature>
<keyword evidence="1" id="KW-1133">Transmembrane helix</keyword>
<dbReference type="EMBL" id="NQKL01000019">
    <property type="protein sequence ID" value="OZY40019.1"/>
    <property type="molecule type" value="Genomic_DNA"/>
</dbReference>
<dbReference type="InterPro" id="IPR031982">
    <property type="entry name" value="PilE-like"/>
</dbReference>
<dbReference type="RefSeq" id="WP_095030586.1">
    <property type="nucleotide sequence ID" value="NZ_NQKL01000019.1"/>
</dbReference>
<gene>
    <name evidence="2" type="ORF">CJF43_19640</name>
</gene>
<proteinExistence type="predicted"/>
<dbReference type="InterPro" id="IPR012902">
    <property type="entry name" value="N_methyl_site"/>
</dbReference>
<dbReference type="GO" id="GO:0043683">
    <property type="term" value="P:type IV pilus assembly"/>
    <property type="evidence" value="ECO:0007669"/>
    <property type="project" value="InterPro"/>
</dbReference>
<sequence length="133" mass="14531">MYRPAAGFTLIELMIVVVIIGILGAFVYPLYGDYVKRAYRSQIIVLLMEQAQSLERFYTRNAVYSGVKDLSSGNRHYHISADLADHGYLLKATPKQGSAMAGDPCGSFTLAHTGMAAITQAAPGLTLQQCWGR</sequence>
<dbReference type="Gene3D" id="3.30.700.10">
    <property type="entry name" value="Glycoprotein, Type 4 Pilin"/>
    <property type="match status" value="1"/>
</dbReference>
<evidence type="ECO:0000256" key="1">
    <source>
        <dbReference type="SAM" id="Phobius"/>
    </source>
</evidence>
<name>A0A266LPQ7_PSEFR</name>
<dbReference type="Proteomes" id="UP000216113">
    <property type="component" value="Unassembled WGS sequence"/>
</dbReference>
<dbReference type="Pfam" id="PF16732">
    <property type="entry name" value="ComP_DUS"/>
    <property type="match status" value="1"/>
</dbReference>
<comment type="caution">
    <text evidence="2">The sequence shown here is derived from an EMBL/GenBank/DDBJ whole genome shotgun (WGS) entry which is preliminary data.</text>
</comment>
<dbReference type="AlphaFoldDB" id="A0A266LPQ7"/>
<reference evidence="2 3" key="1">
    <citation type="submission" date="2017-08" db="EMBL/GenBank/DDBJ databases">
        <title>Genomic and metabolic characterisation of spoilage-associated Pseudomonas species.</title>
        <authorList>
            <person name="Stanborough T."/>
            <person name="Fegan N."/>
            <person name="Powell S.M."/>
            <person name="Singh T."/>
            <person name="Tamplin M.L."/>
            <person name="Chandry P.S."/>
        </authorList>
    </citation>
    <scope>NUCLEOTIDE SEQUENCE [LARGE SCALE GENOMIC DNA]</scope>
    <source>
        <strain evidence="2 3">F1820</strain>
    </source>
</reference>
<evidence type="ECO:0000313" key="2">
    <source>
        <dbReference type="EMBL" id="OZY40019.1"/>
    </source>
</evidence>
<dbReference type="InterPro" id="IPR045584">
    <property type="entry name" value="Pilin-like"/>
</dbReference>
<keyword evidence="1" id="KW-0472">Membrane</keyword>
<dbReference type="Pfam" id="PF07963">
    <property type="entry name" value="N_methyl"/>
    <property type="match status" value="1"/>
</dbReference>
<dbReference type="SUPFAM" id="SSF54523">
    <property type="entry name" value="Pili subunits"/>
    <property type="match status" value="1"/>
</dbReference>
<dbReference type="NCBIfam" id="TIGR02532">
    <property type="entry name" value="IV_pilin_GFxxxE"/>
    <property type="match status" value="1"/>
</dbReference>
<keyword evidence="1" id="KW-0812">Transmembrane</keyword>
<evidence type="ECO:0000313" key="3">
    <source>
        <dbReference type="Proteomes" id="UP000216113"/>
    </source>
</evidence>